<evidence type="ECO:0000313" key="2">
    <source>
        <dbReference type="EMBL" id="MCW3787818.1"/>
    </source>
</evidence>
<evidence type="ECO:0000313" key="3">
    <source>
        <dbReference type="Proteomes" id="UP001209229"/>
    </source>
</evidence>
<feature type="chain" id="PRO_5042149890" description="Tetratricopeptide repeat protein" evidence="1">
    <location>
        <begin position="20"/>
        <end position="768"/>
    </location>
</feature>
<name>A0AAE3SGZ8_9BACT</name>
<dbReference type="AlphaFoldDB" id="A0AAE3SGZ8"/>
<sequence length="768" mass="90228">MKSILFVILLAISSLSTIRACGWDPYYSYSYHLFNQHYIQQKGYDAFLKDELMGSWSYEHSKPVISKNVALWKELLPTWNSEDITKALTDDATLIFEQLWSGKKNGHKKAVYDYMVYARACSDHHQSRKQRSWSYSDMVDVEVVDLSELIAEGVEQFNASGNPQLKLRYAYQIIRNYHYSKRYQEAVQFYNKFVKDQFAKSEIYYYVQDQVAGCYYSLEDYEKAAYLFLQVFSNSYDRKVSSYTSYKFCTDRGAEGKEYFSGSDDRATYLTLKSIRSYSDQVNYLQEMAEVAPHDEKLELLFVRELYNIEDDVLPRRIGLKDEKLLCSDPENYHWDEINALEQISAQQETVSKAERKDFWLLCSSYLKFLKGDVDAAKIKLNEITLITNYRAMTEELKVIYQVFSWSSLGSNQESFLTKILADSNLNNNVQQLIEDYAGHLLFHQGKLAQSFLVHHSILEIENMGSLPLLNNLKAFLEQPDKSSFEKYLLEQNVKDQTALMNPLEYINYHLGMYYLNQGDAREALIHFNSSRDYKTSNGIGMVVPAKVFSNNIREGFDCPDDLMEDSVYLASMFSFIEPELTKKQLAFTLIKLDSLRNDEKSWKRKLANYLLGNYYFNVSNTGYYRGVLQDKSNCCNSYYFGVTDESIIKRDKQLEERSGYNLCNVSYGKKTYNPLADKAYRFYRNTIELSTDKELNARCLYMMAKCELNHLYNHKTNFAYWYYDGALKDEILDYKKSFKELKEQYQDTRFFDRIIKECSFFRYYCSQ</sequence>
<organism evidence="2 3">
    <name type="scientific">Plebeiibacterium sediminum</name>
    <dbReference type="NCBI Taxonomy" id="2992112"/>
    <lineage>
        <taxon>Bacteria</taxon>
        <taxon>Pseudomonadati</taxon>
        <taxon>Bacteroidota</taxon>
        <taxon>Bacteroidia</taxon>
        <taxon>Marinilabiliales</taxon>
        <taxon>Marinilabiliaceae</taxon>
        <taxon>Plebeiibacterium</taxon>
    </lineage>
</organism>
<dbReference type="RefSeq" id="WP_301191382.1">
    <property type="nucleotide sequence ID" value="NZ_JAPDPJ010000037.1"/>
</dbReference>
<keyword evidence="1" id="KW-0732">Signal</keyword>
<gene>
    <name evidence="2" type="ORF">OM075_15185</name>
</gene>
<feature type="signal peptide" evidence="1">
    <location>
        <begin position="1"/>
        <end position="19"/>
    </location>
</feature>
<keyword evidence="3" id="KW-1185">Reference proteome</keyword>
<evidence type="ECO:0000256" key="1">
    <source>
        <dbReference type="SAM" id="SignalP"/>
    </source>
</evidence>
<dbReference type="EMBL" id="JAPDPJ010000037">
    <property type="protein sequence ID" value="MCW3787818.1"/>
    <property type="molecule type" value="Genomic_DNA"/>
</dbReference>
<proteinExistence type="predicted"/>
<evidence type="ECO:0008006" key="4">
    <source>
        <dbReference type="Google" id="ProtNLM"/>
    </source>
</evidence>
<comment type="caution">
    <text evidence="2">The sequence shown here is derived from an EMBL/GenBank/DDBJ whole genome shotgun (WGS) entry which is preliminary data.</text>
</comment>
<dbReference type="Proteomes" id="UP001209229">
    <property type="component" value="Unassembled WGS sequence"/>
</dbReference>
<reference evidence="2" key="1">
    <citation type="submission" date="2022-10" db="EMBL/GenBank/DDBJ databases">
        <authorList>
            <person name="Yu W.X."/>
        </authorList>
    </citation>
    <scope>NUCLEOTIDE SEQUENCE</scope>
    <source>
        <strain evidence="2">AAT</strain>
    </source>
</reference>
<accession>A0AAE3SGZ8</accession>
<protein>
    <recommendedName>
        <fullName evidence="4">Tetratricopeptide repeat protein</fullName>
    </recommendedName>
</protein>